<dbReference type="Pfam" id="PF09859">
    <property type="entry name" value="Oxygenase-NA"/>
    <property type="match status" value="1"/>
</dbReference>
<keyword evidence="2" id="KW-1185">Reference proteome</keyword>
<organism evidence="1 2">
    <name type="scientific">Sporosarcina limicola</name>
    <dbReference type="NCBI Taxonomy" id="34101"/>
    <lineage>
        <taxon>Bacteria</taxon>
        <taxon>Bacillati</taxon>
        <taxon>Bacillota</taxon>
        <taxon>Bacilli</taxon>
        <taxon>Bacillales</taxon>
        <taxon>Caryophanaceae</taxon>
        <taxon>Sporosarcina</taxon>
    </lineage>
</organism>
<proteinExistence type="predicted"/>
<dbReference type="RefSeq" id="WP_192600485.1">
    <property type="nucleotide sequence ID" value="NZ_JADBEL010000040.1"/>
</dbReference>
<protein>
    <submittedName>
        <fullName evidence="1">Uncharacterized protein</fullName>
    </submittedName>
</protein>
<evidence type="ECO:0000313" key="1">
    <source>
        <dbReference type="EMBL" id="MBE1556880.1"/>
    </source>
</evidence>
<dbReference type="AlphaFoldDB" id="A0A927MLF4"/>
<gene>
    <name evidence="1" type="ORF">H4683_004006</name>
</gene>
<dbReference type="EMBL" id="JADBEL010000040">
    <property type="protein sequence ID" value="MBE1556880.1"/>
    <property type="molecule type" value="Genomic_DNA"/>
</dbReference>
<name>A0A927MLF4_9BACL</name>
<dbReference type="Proteomes" id="UP000658225">
    <property type="component" value="Unassembled WGS sequence"/>
</dbReference>
<accession>A0A927MLF4</accession>
<sequence length="107" mass="12797">MITSIHDRIVSLNWGNIHEQLDNLGFAKLSMILDKVQREKMMQTYEDNANFRTTINMKRYRFGEGEYKYYDYTLPAELQQLRESFYPELANAANRWLSYKGKEALYP</sequence>
<evidence type="ECO:0000313" key="2">
    <source>
        <dbReference type="Proteomes" id="UP000658225"/>
    </source>
</evidence>
<comment type="caution">
    <text evidence="1">The sequence shown here is derived from an EMBL/GenBank/DDBJ whole genome shotgun (WGS) entry which is preliminary data.</text>
</comment>
<reference evidence="1" key="1">
    <citation type="submission" date="2020-10" db="EMBL/GenBank/DDBJ databases">
        <title>Genomic Encyclopedia of Type Strains, Phase IV (KMG-IV): sequencing the most valuable type-strain genomes for metagenomic binning, comparative biology and taxonomic classification.</title>
        <authorList>
            <person name="Goeker M."/>
        </authorList>
    </citation>
    <scope>NUCLEOTIDE SEQUENCE</scope>
    <source>
        <strain evidence="1">DSM 13886</strain>
    </source>
</reference>
<dbReference type="InterPro" id="IPR018655">
    <property type="entry name" value="DUF2086"/>
</dbReference>